<dbReference type="KEGG" id="pmf:P9303_08281"/>
<dbReference type="BioCyc" id="PMAR59922:G1G80-747-MONOMER"/>
<dbReference type="Proteomes" id="UP000002274">
    <property type="component" value="Chromosome"/>
</dbReference>
<organism evidence="1 2">
    <name type="scientific">Prochlorococcus marinus (strain MIT 9303)</name>
    <dbReference type="NCBI Taxonomy" id="59922"/>
    <lineage>
        <taxon>Bacteria</taxon>
        <taxon>Bacillati</taxon>
        <taxon>Cyanobacteriota</taxon>
        <taxon>Cyanophyceae</taxon>
        <taxon>Synechococcales</taxon>
        <taxon>Prochlorococcaceae</taxon>
        <taxon>Prochlorococcus</taxon>
    </lineage>
</organism>
<evidence type="ECO:0000313" key="1">
    <source>
        <dbReference type="EMBL" id="ABM77579.1"/>
    </source>
</evidence>
<dbReference type="InterPro" id="IPR029044">
    <property type="entry name" value="Nucleotide-diphossugar_trans"/>
</dbReference>
<reference evidence="1 2" key="1">
    <citation type="journal article" date="2007" name="PLoS Genet.">
        <title>Patterns and implications of gene gain and loss in the evolution of Prochlorococcus.</title>
        <authorList>
            <person name="Kettler G.C."/>
            <person name="Martiny A.C."/>
            <person name="Huang K."/>
            <person name="Zucker J."/>
            <person name="Coleman M.L."/>
            <person name="Rodrigue S."/>
            <person name="Chen F."/>
            <person name="Lapidus A."/>
            <person name="Ferriera S."/>
            <person name="Johnson J."/>
            <person name="Steglich C."/>
            <person name="Church G.M."/>
            <person name="Richardson P."/>
            <person name="Chisholm S.W."/>
        </authorList>
    </citation>
    <scope>NUCLEOTIDE SEQUENCE [LARGE SCALE GENOMIC DNA]</scope>
    <source>
        <strain evidence="1 2">MIT 9303</strain>
    </source>
</reference>
<dbReference type="PANTHER" id="PTHR36529:SF1">
    <property type="entry name" value="GLYCOSYLTRANSFERASE"/>
    <property type="match status" value="1"/>
</dbReference>
<dbReference type="Pfam" id="PF09837">
    <property type="entry name" value="DUF2064"/>
    <property type="match status" value="1"/>
</dbReference>
<name>A2C7W9_PROM3</name>
<dbReference type="NCBIfam" id="TIGR04282">
    <property type="entry name" value="glyco_like_cofC"/>
    <property type="match status" value="1"/>
</dbReference>
<dbReference type="InterPro" id="IPR018641">
    <property type="entry name" value="Trfase_1_rSAM/seldom-assoc"/>
</dbReference>
<dbReference type="AlphaFoldDB" id="A2C7W9"/>
<proteinExistence type="predicted"/>
<dbReference type="PANTHER" id="PTHR36529">
    <property type="entry name" value="SLL1095 PROTEIN"/>
    <property type="match status" value="1"/>
</dbReference>
<dbReference type="SUPFAM" id="SSF53448">
    <property type="entry name" value="Nucleotide-diphospho-sugar transferases"/>
    <property type="match status" value="1"/>
</dbReference>
<sequence>MAKPALIVMARWPAAGRCKRRLATNLGIVRAASIQARLSKHTLCVANHLANRGLVELQLAITGLAPKAAKRWAHDQGVRTVEPQGKGSLGERMRRQVLRAQQRHHPQISAGRTTLLIGTDLPNLCDRDLLQALEALQEHEFVLGPATDGGYWLLGLSGRLVKPVTRWPFCGIPWGSNQVKQVTLQKAADAGVRPCLLGQQNDLDCLEDLSAWQACEKGWI</sequence>
<dbReference type="Gene3D" id="3.90.550.10">
    <property type="entry name" value="Spore Coat Polysaccharide Biosynthesis Protein SpsA, Chain A"/>
    <property type="match status" value="1"/>
</dbReference>
<dbReference type="HOGENOM" id="CLU_075662_2_0_3"/>
<gene>
    <name evidence="1" type="ordered locus">P9303_08281</name>
</gene>
<protein>
    <submittedName>
        <fullName evidence="1">Uncharacterized protein conserved in bacteria</fullName>
    </submittedName>
</protein>
<dbReference type="EMBL" id="CP000554">
    <property type="protein sequence ID" value="ABM77579.1"/>
    <property type="molecule type" value="Genomic_DNA"/>
</dbReference>
<dbReference type="RefSeq" id="WP_011825490.1">
    <property type="nucleotide sequence ID" value="NC_008820.1"/>
</dbReference>
<accession>A2C7W9</accession>
<dbReference type="STRING" id="59922.P9303_08281"/>
<evidence type="ECO:0000313" key="2">
    <source>
        <dbReference type="Proteomes" id="UP000002274"/>
    </source>
</evidence>